<dbReference type="InterPro" id="IPR012337">
    <property type="entry name" value="RNaseH-like_sf"/>
</dbReference>
<gene>
    <name evidence="1" type="ORF">OBBRIDRAFT_829275</name>
</gene>
<dbReference type="GO" id="GO:0003676">
    <property type="term" value="F:nucleic acid binding"/>
    <property type="evidence" value="ECO:0007669"/>
    <property type="project" value="InterPro"/>
</dbReference>
<dbReference type="InterPro" id="IPR036397">
    <property type="entry name" value="RNaseH_sf"/>
</dbReference>
<sequence length="181" mass="20575">MVTSWSLHGRWSIVTKMELQRTPTEEGRRATFLFPVSHAVHFPLRTEENTIFLQRSAQHAVHVHWCPSHIGIAANEFVDNQAKEGLREEAPDTVSLSAARSDISTRMRRAWQSQASNPLTTNSRLKPSWIVVCRRALTAPSCWIWYAVPARGETPLQMPARLPWQLSTRREARAPDPSVAM</sequence>
<protein>
    <recommendedName>
        <fullName evidence="3">RNase H type-1 domain-containing protein</fullName>
    </recommendedName>
</protein>
<dbReference type="OrthoDB" id="2731295at2759"/>
<accession>A0A8E2AHX0</accession>
<dbReference type="AlphaFoldDB" id="A0A8E2AHX0"/>
<proteinExistence type="predicted"/>
<evidence type="ECO:0000313" key="2">
    <source>
        <dbReference type="Proteomes" id="UP000250043"/>
    </source>
</evidence>
<reference evidence="1 2" key="1">
    <citation type="submission" date="2016-07" db="EMBL/GenBank/DDBJ databases">
        <title>Draft genome of the white-rot fungus Obba rivulosa 3A-2.</title>
        <authorList>
            <consortium name="DOE Joint Genome Institute"/>
            <person name="Miettinen O."/>
            <person name="Riley R."/>
            <person name="Acob R."/>
            <person name="Barry K."/>
            <person name="Cullen D."/>
            <person name="De Vries R."/>
            <person name="Hainaut M."/>
            <person name="Hatakka A."/>
            <person name="Henrissat B."/>
            <person name="Hilden K."/>
            <person name="Kuo R."/>
            <person name="Labutti K."/>
            <person name="Lipzen A."/>
            <person name="Makela M.R."/>
            <person name="Sandor L."/>
            <person name="Spatafora J.W."/>
            <person name="Grigoriev I.V."/>
            <person name="Hibbett D.S."/>
        </authorList>
    </citation>
    <scope>NUCLEOTIDE SEQUENCE [LARGE SCALE GENOMIC DNA]</scope>
    <source>
        <strain evidence="1 2">3A-2</strain>
    </source>
</reference>
<keyword evidence="2" id="KW-1185">Reference proteome</keyword>
<dbReference type="Gene3D" id="3.30.420.10">
    <property type="entry name" value="Ribonuclease H-like superfamily/Ribonuclease H"/>
    <property type="match status" value="1"/>
</dbReference>
<name>A0A8E2AHX0_9APHY</name>
<organism evidence="1 2">
    <name type="scientific">Obba rivulosa</name>
    <dbReference type="NCBI Taxonomy" id="1052685"/>
    <lineage>
        <taxon>Eukaryota</taxon>
        <taxon>Fungi</taxon>
        <taxon>Dikarya</taxon>
        <taxon>Basidiomycota</taxon>
        <taxon>Agaricomycotina</taxon>
        <taxon>Agaricomycetes</taxon>
        <taxon>Polyporales</taxon>
        <taxon>Gelatoporiaceae</taxon>
        <taxon>Obba</taxon>
    </lineage>
</organism>
<evidence type="ECO:0000313" key="1">
    <source>
        <dbReference type="EMBL" id="OCH84796.1"/>
    </source>
</evidence>
<dbReference type="Proteomes" id="UP000250043">
    <property type="component" value="Unassembled WGS sequence"/>
</dbReference>
<evidence type="ECO:0008006" key="3">
    <source>
        <dbReference type="Google" id="ProtNLM"/>
    </source>
</evidence>
<dbReference type="SUPFAM" id="SSF53098">
    <property type="entry name" value="Ribonuclease H-like"/>
    <property type="match status" value="1"/>
</dbReference>
<dbReference type="EMBL" id="KV722634">
    <property type="protein sequence ID" value="OCH84796.1"/>
    <property type="molecule type" value="Genomic_DNA"/>
</dbReference>